<gene>
    <name evidence="11" type="ORF">DUNSADRAFT_18110</name>
</gene>
<protein>
    <recommendedName>
        <fullName evidence="10">HRDC domain-containing protein</fullName>
    </recommendedName>
</protein>
<feature type="region of interest" description="Disordered" evidence="9">
    <location>
        <begin position="656"/>
        <end position="676"/>
    </location>
</feature>
<comment type="subcellular location">
    <subcellularLocation>
        <location evidence="1">Nucleus</location>
    </subcellularLocation>
</comment>
<dbReference type="SMART" id="SM00474">
    <property type="entry name" value="35EXOc"/>
    <property type="match status" value="1"/>
</dbReference>
<evidence type="ECO:0000256" key="7">
    <source>
        <dbReference type="ARBA" id="ARBA00023242"/>
    </source>
</evidence>
<accession>A0ABQ7G0N6</accession>
<feature type="compositionally biased region" description="Low complexity" evidence="9">
    <location>
        <begin position="933"/>
        <end position="943"/>
    </location>
</feature>
<feature type="region of interest" description="Disordered" evidence="9">
    <location>
        <begin position="571"/>
        <end position="595"/>
    </location>
</feature>
<dbReference type="InterPro" id="IPR010997">
    <property type="entry name" value="HRDC-like_sf"/>
</dbReference>
<evidence type="ECO:0000313" key="11">
    <source>
        <dbReference type="EMBL" id="KAF5828156.1"/>
    </source>
</evidence>
<proteinExistence type="inferred from homology"/>
<dbReference type="Proteomes" id="UP000815325">
    <property type="component" value="Unassembled WGS sequence"/>
</dbReference>
<feature type="region of interest" description="Disordered" evidence="9">
    <location>
        <begin position="894"/>
        <end position="1036"/>
    </location>
</feature>
<sequence length="1036" mass="106969">MGSLEEAIKGAQKLSEAASKTQISPHAADYHYYKSFPEFKSRVNEVQKSIQDTLLACQAAAAPKSSKGAPVVDWEDANEVREWVGCALDDCMEGVDAAIDQHRKAVKQQALAEENAPDGVGVNAGAAPQVLPSQLGPVSSIGGAPKGLLRNLQAGRSRPQEMFDLPVDNSPQPFQHWAPHLASVLPSTAVPAPGTEQASANPFAPVLGQLTYKPSHLDASTVCPPRPLEETPIAWVDTPEALNAVASELQGEQHIAVDLEHHSYRSFQGFTCLMQLSSRTKDYIVDTLALRKHIGPALIGIFANPGIVKVLHGADHDVLWLQRDFHLYLVNMFDTGQATRVLSYPSNSLAFLLEQFCGVKADKRFQLADWRARPLSPEMLDYARGDTHYLLYCYDRLKQELVNMGDQVPPSLLAQGGPQAPTPCVGGLALATVLERSRQLCLASYEKELPPTKQSCDDSVLRWELSLTSLQREVLFAAALWRDTVCRELDEGTGYVLPRSQLITLAQHMPDTAKDVLRLLGRSASEALRSRAPALAARIHAAKAESAAATAAKEAAAAAALTAASISPSAVSAPAADPGTAPAAAPAHPPVTTDAHAAGLLGTSVGMPPALAQGVSLAEPAGAYVGSMDAQQVAALSHATPGMAMTASTAPTSATAAAPAHSVSGPSTSNPAATTAPGVVLAPKPVAPIKSKASRGGGLFGGAGSAAKKQKVGPHASVAPVSKPGEVGTATAANAAHATQVLTEAEPLVAGTAAAADAATAAQGGQTLLQAAEGGQAPSQASRAAGGGQACSHAPSPAAERGQVSSQASRAAEGGQAPQQAAEGGQAPSQASQAAGLLGPTMHPSPATHEAAGTGPQNSGAAGGGPDGVGEGKLVAQLKASLALPFPVLAPPVGGEASQGNGEGHLEVSTGAGNAQQQQQQHEQQLKQHVQGEQEQGIQQQQEQQHEQHIQGEQEQGIQEGFHGGGGQHHPGGHGEVSLPFVPIPKNKDRKPGKPEGRHQQGGISQMSLPRVSKDTLKRKYISVQEGGGGKDDLDG</sequence>
<dbReference type="Gene3D" id="3.30.420.10">
    <property type="entry name" value="Ribonuclease H-like superfamily/Ribonuclease H"/>
    <property type="match status" value="1"/>
</dbReference>
<feature type="compositionally biased region" description="Low complexity" evidence="9">
    <location>
        <begin position="811"/>
        <end position="836"/>
    </location>
</feature>
<comment type="caution">
    <text evidence="11">The sequence shown here is derived from an EMBL/GenBank/DDBJ whole genome shotgun (WGS) entry which is preliminary data.</text>
</comment>
<reference evidence="11" key="1">
    <citation type="submission" date="2017-08" db="EMBL/GenBank/DDBJ databases">
        <authorList>
            <person name="Polle J.E."/>
            <person name="Barry K."/>
            <person name="Cushman J."/>
            <person name="Schmutz J."/>
            <person name="Tran D."/>
            <person name="Hathwaick L.T."/>
            <person name="Yim W.C."/>
            <person name="Jenkins J."/>
            <person name="Mckie-Krisberg Z.M."/>
            <person name="Prochnik S."/>
            <person name="Lindquist E."/>
            <person name="Dockter R.B."/>
            <person name="Adam C."/>
            <person name="Molina H."/>
            <person name="Bunkerborg J."/>
            <person name="Jin E."/>
            <person name="Buchheim M."/>
            <person name="Magnuson J."/>
        </authorList>
    </citation>
    <scope>NUCLEOTIDE SEQUENCE</scope>
    <source>
        <strain evidence="11">CCAP 19/18</strain>
    </source>
</reference>
<dbReference type="InterPro" id="IPR002121">
    <property type="entry name" value="HRDC_dom"/>
</dbReference>
<feature type="region of interest" description="Disordered" evidence="9">
    <location>
        <begin position="700"/>
        <end position="724"/>
    </location>
</feature>
<dbReference type="InterPro" id="IPR012588">
    <property type="entry name" value="Exosome-assoc_fac_Rrp6_N"/>
</dbReference>
<dbReference type="InterPro" id="IPR002562">
    <property type="entry name" value="3'-5'_exonuclease_dom"/>
</dbReference>
<keyword evidence="6" id="KW-0269">Exonuclease</keyword>
<feature type="region of interest" description="Disordered" evidence="9">
    <location>
        <begin position="772"/>
        <end position="869"/>
    </location>
</feature>
<dbReference type="PANTHER" id="PTHR12124:SF47">
    <property type="entry name" value="EXOSOME COMPONENT 10"/>
    <property type="match status" value="1"/>
</dbReference>
<keyword evidence="3" id="KW-0540">Nuclease</keyword>
<dbReference type="SUPFAM" id="SSF47819">
    <property type="entry name" value="HRDC-like"/>
    <property type="match status" value="1"/>
</dbReference>
<dbReference type="Pfam" id="PF00570">
    <property type="entry name" value="HRDC"/>
    <property type="match status" value="1"/>
</dbReference>
<feature type="domain" description="HRDC" evidence="10">
    <location>
        <begin position="468"/>
        <end position="549"/>
    </location>
</feature>
<dbReference type="Pfam" id="PF08066">
    <property type="entry name" value="PMC2NT"/>
    <property type="match status" value="1"/>
</dbReference>
<dbReference type="SUPFAM" id="SSF53098">
    <property type="entry name" value="Ribonuclease H-like"/>
    <property type="match status" value="1"/>
</dbReference>
<dbReference type="InterPro" id="IPR044876">
    <property type="entry name" value="HRDC_dom_sf"/>
</dbReference>
<evidence type="ECO:0000256" key="2">
    <source>
        <dbReference type="ARBA" id="ARBA00022552"/>
    </source>
</evidence>
<dbReference type="InterPro" id="IPR036397">
    <property type="entry name" value="RNaseH_sf"/>
</dbReference>
<dbReference type="EMBL" id="MU070351">
    <property type="protein sequence ID" value="KAF5828156.1"/>
    <property type="molecule type" value="Genomic_DNA"/>
</dbReference>
<dbReference type="Pfam" id="PF01612">
    <property type="entry name" value="DNA_pol_A_exo1"/>
    <property type="match status" value="1"/>
</dbReference>
<dbReference type="InterPro" id="IPR049559">
    <property type="entry name" value="Rrp6p-like_exo"/>
</dbReference>
<organism evidence="11 12">
    <name type="scientific">Dunaliella salina</name>
    <name type="common">Green alga</name>
    <name type="synonym">Protococcus salinus</name>
    <dbReference type="NCBI Taxonomy" id="3046"/>
    <lineage>
        <taxon>Eukaryota</taxon>
        <taxon>Viridiplantae</taxon>
        <taxon>Chlorophyta</taxon>
        <taxon>core chlorophytes</taxon>
        <taxon>Chlorophyceae</taxon>
        <taxon>CS clade</taxon>
        <taxon>Chlamydomonadales</taxon>
        <taxon>Dunaliellaceae</taxon>
        <taxon>Dunaliella</taxon>
    </lineage>
</organism>
<evidence type="ECO:0000256" key="3">
    <source>
        <dbReference type="ARBA" id="ARBA00022722"/>
    </source>
</evidence>
<dbReference type="PROSITE" id="PS50967">
    <property type="entry name" value="HRDC"/>
    <property type="match status" value="1"/>
</dbReference>
<keyword evidence="4" id="KW-0378">Hydrolase</keyword>
<evidence type="ECO:0000259" key="10">
    <source>
        <dbReference type="PROSITE" id="PS50967"/>
    </source>
</evidence>
<dbReference type="InterPro" id="IPR012337">
    <property type="entry name" value="RNaseH-like_sf"/>
</dbReference>
<dbReference type="CDD" id="cd06147">
    <property type="entry name" value="Rrp6p_like_exo"/>
    <property type="match status" value="1"/>
</dbReference>
<evidence type="ECO:0000256" key="5">
    <source>
        <dbReference type="ARBA" id="ARBA00022835"/>
    </source>
</evidence>
<feature type="compositionally biased region" description="Polar residues" evidence="9">
    <location>
        <begin position="664"/>
        <end position="673"/>
    </location>
</feature>
<keyword evidence="12" id="KW-1185">Reference proteome</keyword>
<dbReference type="InterPro" id="IPR045092">
    <property type="entry name" value="Rrp6-like"/>
</dbReference>
<dbReference type="PANTHER" id="PTHR12124">
    <property type="entry name" value="POLYMYOSITIS/SCLERODERMA AUTOANTIGEN-RELATED"/>
    <property type="match status" value="1"/>
</dbReference>
<evidence type="ECO:0000256" key="4">
    <source>
        <dbReference type="ARBA" id="ARBA00022801"/>
    </source>
</evidence>
<name>A0ABQ7G0N6_DUNSA</name>
<feature type="compositionally biased region" description="Low complexity" evidence="9">
    <location>
        <begin position="772"/>
        <end position="784"/>
    </location>
</feature>
<comment type="similarity">
    <text evidence="8">Belongs to the exosome component 10/RRP6 family.</text>
</comment>
<dbReference type="Gene3D" id="1.10.150.80">
    <property type="entry name" value="HRDC domain"/>
    <property type="match status" value="1"/>
</dbReference>
<evidence type="ECO:0000256" key="8">
    <source>
        <dbReference type="ARBA" id="ARBA00043957"/>
    </source>
</evidence>
<evidence type="ECO:0000313" key="12">
    <source>
        <dbReference type="Proteomes" id="UP000815325"/>
    </source>
</evidence>
<evidence type="ECO:0000256" key="1">
    <source>
        <dbReference type="ARBA" id="ARBA00004123"/>
    </source>
</evidence>
<evidence type="ECO:0000256" key="6">
    <source>
        <dbReference type="ARBA" id="ARBA00022839"/>
    </source>
</evidence>
<evidence type="ECO:0000256" key="9">
    <source>
        <dbReference type="SAM" id="MobiDB-lite"/>
    </source>
</evidence>
<feature type="compositionally biased region" description="Basic and acidic residues" evidence="9">
    <location>
        <begin position="986"/>
        <end position="999"/>
    </location>
</feature>
<keyword evidence="7" id="KW-0539">Nucleus</keyword>
<keyword evidence="2" id="KW-0698">rRNA processing</keyword>
<keyword evidence="5" id="KW-0271">Exosome</keyword>